<evidence type="ECO:0000256" key="6">
    <source>
        <dbReference type="ARBA" id="ARBA00023015"/>
    </source>
</evidence>
<keyword evidence="10" id="KW-0464">Manganese</keyword>
<dbReference type="Proteomes" id="UP000242263">
    <property type="component" value="Unassembled WGS sequence"/>
</dbReference>
<comment type="similarity">
    <text evidence="2">Belongs to the DtxR/MntR family.</text>
</comment>
<evidence type="ECO:0000259" key="12">
    <source>
        <dbReference type="PROSITE" id="PS50944"/>
    </source>
</evidence>
<dbReference type="InterPro" id="IPR036421">
    <property type="entry name" value="Fe_dep_repressor_sf"/>
</dbReference>
<dbReference type="PANTHER" id="PTHR33238">
    <property type="entry name" value="IRON (METAL) DEPENDENT REPRESSOR, DTXR FAMILY"/>
    <property type="match status" value="1"/>
</dbReference>
<reference evidence="13 14" key="1">
    <citation type="submission" date="2017-12" db="EMBL/GenBank/DDBJ databases">
        <title>Phylogenetic diversity of female urinary microbiome.</title>
        <authorList>
            <person name="Thomas-White K."/>
            <person name="Wolfe A.J."/>
        </authorList>
    </citation>
    <scope>NUCLEOTIDE SEQUENCE [LARGE SCALE GENOMIC DNA]</scope>
    <source>
        <strain evidence="13 14">UMB0064</strain>
    </source>
</reference>
<dbReference type="Pfam" id="PF01325">
    <property type="entry name" value="Fe_dep_repress"/>
    <property type="match status" value="1"/>
</dbReference>
<dbReference type="InterPro" id="IPR050536">
    <property type="entry name" value="DtxR_MntR_Metal-Reg"/>
</dbReference>
<dbReference type="InterPro" id="IPR001367">
    <property type="entry name" value="Fe_dep_repressor"/>
</dbReference>
<dbReference type="GO" id="GO:0005737">
    <property type="term" value="C:cytoplasm"/>
    <property type="evidence" value="ECO:0007669"/>
    <property type="project" value="UniProtKB-SubCell"/>
</dbReference>
<gene>
    <name evidence="13" type="ORF">CYJ32_05480</name>
</gene>
<protein>
    <recommendedName>
        <fullName evidence="11">Manganese transport regulator</fullName>
    </recommendedName>
</protein>
<evidence type="ECO:0000256" key="10">
    <source>
        <dbReference type="ARBA" id="ARBA00023211"/>
    </source>
</evidence>
<dbReference type="Pfam" id="PF02742">
    <property type="entry name" value="Fe_dep_repr_C"/>
    <property type="match status" value="1"/>
</dbReference>
<proteinExistence type="inferred from homology"/>
<keyword evidence="7" id="KW-0238">DNA-binding</keyword>
<dbReference type="Pfam" id="PF04023">
    <property type="entry name" value="FeoA"/>
    <property type="match status" value="1"/>
</dbReference>
<evidence type="ECO:0000256" key="1">
    <source>
        <dbReference type="ARBA" id="ARBA00004496"/>
    </source>
</evidence>
<dbReference type="Gene3D" id="1.10.60.10">
    <property type="entry name" value="Iron dependent repressor, metal binding and dimerisation domain"/>
    <property type="match status" value="1"/>
</dbReference>
<dbReference type="GO" id="GO:0046983">
    <property type="term" value="F:protein dimerization activity"/>
    <property type="evidence" value="ECO:0007669"/>
    <property type="project" value="InterPro"/>
</dbReference>
<dbReference type="AlphaFoldDB" id="A0A2I1M487"/>
<keyword evidence="8" id="KW-0010">Activator</keyword>
<dbReference type="PANTHER" id="PTHR33238:SF11">
    <property type="entry name" value="TRANSCRIPTIONAL REGULATOR MNTR"/>
    <property type="match status" value="1"/>
</dbReference>
<keyword evidence="6" id="KW-0805">Transcription regulation</keyword>
<dbReference type="Gene3D" id="1.10.10.10">
    <property type="entry name" value="Winged helix-like DNA-binding domain superfamily/Winged helix DNA-binding domain"/>
    <property type="match status" value="1"/>
</dbReference>
<evidence type="ECO:0000256" key="3">
    <source>
        <dbReference type="ARBA" id="ARBA00011738"/>
    </source>
</evidence>
<evidence type="ECO:0000313" key="13">
    <source>
        <dbReference type="EMBL" id="PKZ14955.1"/>
    </source>
</evidence>
<dbReference type="InterPro" id="IPR007167">
    <property type="entry name" value="Fe-transptr_FeoA-like"/>
</dbReference>
<dbReference type="SMART" id="SM00529">
    <property type="entry name" value="HTH_DTXR"/>
    <property type="match status" value="1"/>
</dbReference>
<comment type="subcellular location">
    <subcellularLocation>
        <location evidence="1">Cytoplasm</location>
    </subcellularLocation>
</comment>
<dbReference type="InterPro" id="IPR036390">
    <property type="entry name" value="WH_DNA-bd_sf"/>
</dbReference>
<accession>A0A2I1M487</accession>
<dbReference type="FunFam" id="1.10.60.10:FF:000004">
    <property type="entry name" value="DtxR family transcriptional regulator"/>
    <property type="match status" value="1"/>
</dbReference>
<keyword evidence="9" id="KW-0804">Transcription</keyword>
<feature type="domain" description="HTH dtxR-type" evidence="12">
    <location>
        <begin position="1"/>
        <end position="71"/>
    </location>
</feature>
<evidence type="ECO:0000256" key="4">
    <source>
        <dbReference type="ARBA" id="ARBA00022490"/>
    </source>
</evidence>
<name>A0A2I1M487_9BIFI</name>
<dbReference type="SMART" id="SM00899">
    <property type="entry name" value="FeoA"/>
    <property type="match status" value="1"/>
</dbReference>
<dbReference type="InterPro" id="IPR036388">
    <property type="entry name" value="WH-like_DNA-bd_sf"/>
</dbReference>
<dbReference type="GO" id="GO:0003700">
    <property type="term" value="F:DNA-binding transcription factor activity"/>
    <property type="evidence" value="ECO:0007669"/>
    <property type="project" value="InterPro"/>
</dbReference>
<dbReference type="SUPFAM" id="SSF47979">
    <property type="entry name" value="Iron-dependent repressor protein, dimerization domain"/>
    <property type="match status" value="1"/>
</dbReference>
<dbReference type="EMBL" id="PKGU01000003">
    <property type="protein sequence ID" value="PKZ14955.1"/>
    <property type="molecule type" value="Genomic_DNA"/>
</dbReference>
<dbReference type="InterPro" id="IPR022689">
    <property type="entry name" value="Iron_dep_repressor"/>
</dbReference>
<keyword evidence="5" id="KW-0678">Repressor</keyword>
<evidence type="ECO:0000256" key="9">
    <source>
        <dbReference type="ARBA" id="ARBA00023163"/>
    </source>
</evidence>
<comment type="caution">
    <text evidence="13">The sequence shown here is derived from an EMBL/GenBank/DDBJ whole genome shotgun (WGS) entry which is preliminary data.</text>
</comment>
<evidence type="ECO:0000256" key="5">
    <source>
        <dbReference type="ARBA" id="ARBA00022491"/>
    </source>
</evidence>
<dbReference type="GO" id="GO:0046914">
    <property type="term" value="F:transition metal ion binding"/>
    <property type="evidence" value="ECO:0007669"/>
    <property type="project" value="InterPro"/>
</dbReference>
<evidence type="ECO:0000313" key="14">
    <source>
        <dbReference type="Proteomes" id="UP000242263"/>
    </source>
</evidence>
<dbReference type="InterPro" id="IPR022687">
    <property type="entry name" value="HTH_DTXR"/>
</dbReference>
<dbReference type="GO" id="GO:0045892">
    <property type="term" value="P:negative regulation of DNA-templated transcription"/>
    <property type="evidence" value="ECO:0007669"/>
    <property type="project" value="TreeGrafter"/>
</dbReference>
<dbReference type="GO" id="GO:0003677">
    <property type="term" value="F:DNA binding"/>
    <property type="evidence" value="ECO:0007669"/>
    <property type="project" value="UniProtKB-KW"/>
</dbReference>
<sequence length="225" mass="24858">MAISVSTQDYVKAIWKLHEWHHGELGKDSVISPTDLAHETGMRASTVSGALARLSDQGFVMHAPYGGIQLTDKGKALALTMLRRHRIIETYLVCALDYTWDEVHDEAEALEHSASTMMINRMEEKLGFPDRDPHGDPIPDREGNLPVFDTINVNLVPVGARAVISRVNDGNNELLQTLQTHHAMIDSIITVRALTADTITLQADGCETFEISTADADYIRVTRVG</sequence>
<dbReference type="PROSITE" id="PS50944">
    <property type="entry name" value="HTH_DTXR"/>
    <property type="match status" value="1"/>
</dbReference>
<organism evidence="13 14">
    <name type="scientific">Alloscardovia omnicolens</name>
    <dbReference type="NCBI Taxonomy" id="419015"/>
    <lineage>
        <taxon>Bacteria</taxon>
        <taxon>Bacillati</taxon>
        <taxon>Actinomycetota</taxon>
        <taxon>Actinomycetes</taxon>
        <taxon>Bifidobacteriales</taxon>
        <taxon>Bifidobacteriaceae</taxon>
        <taxon>Alloscardovia</taxon>
    </lineage>
</organism>
<keyword evidence="4" id="KW-0963">Cytoplasm</keyword>
<evidence type="ECO:0000256" key="2">
    <source>
        <dbReference type="ARBA" id="ARBA00007871"/>
    </source>
</evidence>
<comment type="subunit">
    <text evidence="3">Homodimer.</text>
</comment>
<dbReference type="SUPFAM" id="SSF46785">
    <property type="entry name" value="Winged helix' DNA-binding domain"/>
    <property type="match status" value="1"/>
</dbReference>
<dbReference type="RefSeq" id="WP_049216707.1">
    <property type="nucleotide sequence ID" value="NZ_CAUUNK010000002.1"/>
</dbReference>
<evidence type="ECO:0000256" key="7">
    <source>
        <dbReference type="ARBA" id="ARBA00023125"/>
    </source>
</evidence>
<evidence type="ECO:0000256" key="8">
    <source>
        <dbReference type="ARBA" id="ARBA00023159"/>
    </source>
</evidence>
<evidence type="ECO:0000256" key="11">
    <source>
        <dbReference type="ARBA" id="ARBA00032593"/>
    </source>
</evidence>